<dbReference type="Gene3D" id="3.90.320.10">
    <property type="match status" value="1"/>
</dbReference>
<keyword evidence="4" id="KW-1185">Reference proteome</keyword>
<organism evidence="3 4">
    <name type="scientific">Cinnamomum micranthum f. kanehirae</name>
    <dbReference type="NCBI Taxonomy" id="337451"/>
    <lineage>
        <taxon>Eukaryota</taxon>
        <taxon>Viridiplantae</taxon>
        <taxon>Streptophyta</taxon>
        <taxon>Embryophyta</taxon>
        <taxon>Tracheophyta</taxon>
        <taxon>Spermatophyta</taxon>
        <taxon>Magnoliopsida</taxon>
        <taxon>Magnoliidae</taxon>
        <taxon>Laurales</taxon>
        <taxon>Lauraceae</taxon>
        <taxon>Cinnamomum</taxon>
    </lineage>
</organism>
<comment type="caution">
    <text evidence="3">The sequence shown here is derived from an EMBL/GenBank/DDBJ whole genome shotgun (WGS) entry which is preliminary data.</text>
</comment>
<sequence length="417" mass="47841">MEEEEEEDEEEEEEEEAAESNPNHNHIPLEIVSEDEMALIEAALSAAASAAAVRIPSSSSPLLSVSRSLKRTITSPLKRTLTCCSNAGTPSEEIEDLGDNSHMKEKKKKSGEGLTSLYLKFRNRRGLSVTDITRSEWCEKQMEFILLHGKPKRTNAMKAGSARHAELEEEVVKRVELPINSVEESWAVKFSNFIIGTNQLLFEGLTREIPIVGHVEGVWMSGVIDEIRMPVTEADQNPLLVDIKTRYRATLPSEAQKRNSRFQLMCYKYLWDNMIANNFPLEDFFAHFELNPEYIFSEDVRQHISSSACNVVTFREFMMYFRNMCHLLPPSSEQLLLRYEYQGDNSLLGEYQFNYDDSWFKSQTLQCLKFWMGEREAGFVSKDERWKCGFCSFAGKCPMVNSQESQLENELPKDLCP</sequence>
<dbReference type="OrthoDB" id="354769at2759"/>
<keyword evidence="3" id="KW-0378">Hydrolase</keyword>
<evidence type="ECO:0000313" key="4">
    <source>
        <dbReference type="Proteomes" id="UP000283530"/>
    </source>
</evidence>
<feature type="compositionally biased region" description="Acidic residues" evidence="2">
    <location>
        <begin position="1"/>
        <end position="18"/>
    </location>
</feature>
<dbReference type="GO" id="GO:0005634">
    <property type="term" value="C:nucleus"/>
    <property type="evidence" value="ECO:0007669"/>
    <property type="project" value="TreeGrafter"/>
</dbReference>
<comment type="similarity">
    <text evidence="1">Belongs to the EXO5 family.</text>
</comment>
<reference evidence="3 4" key="1">
    <citation type="journal article" date="2019" name="Nat. Plants">
        <title>Stout camphor tree genome fills gaps in understanding of flowering plant genome evolution.</title>
        <authorList>
            <person name="Chaw S.M."/>
            <person name="Liu Y.C."/>
            <person name="Wu Y.W."/>
            <person name="Wang H.Y."/>
            <person name="Lin C.I."/>
            <person name="Wu C.S."/>
            <person name="Ke H.M."/>
            <person name="Chang L.Y."/>
            <person name="Hsu C.Y."/>
            <person name="Yang H.T."/>
            <person name="Sudianto E."/>
            <person name="Hsu M.H."/>
            <person name="Wu K.P."/>
            <person name="Wang L.N."/>
            <person name="Leebens-Mack J.H."/>
            <person name="Tsai I.J."/>
        </authorList>
    </citation>
    <scope>NUCLEOTIDE SEQUENCE [LARGE SCALE GENOMIC DNA]</scope>
    <source>
        <strain evidence="4">cv. Chaw 1501</strain>
        <tissue evidence="3">Young leaves</tissue>
    </source>
</reference>
<dbReference type="GO" id="GO:0036297">
    <property type="term" value="P:interstrand cross-link repair"/>
    <property type="evidence" value="ECO:0007669"/>
    <property type="project" value="TreeGrafter"/>
</dbReference>
<protein>
    <submittedName>
        <fullName evidence="3">Exonuclease V, chloroplastic isoform X1</fullName>
    </submittedName>
</protein>
<feature type="region of interest" description="Disordered" evidence="2">
    <location>
        <begin position="1"/>
        <end position="26"/>
    </location>
</feature>
<feature type="region of interest" description="Disordered" evidence="2">
    <location>
        <begin position="90"/>
        <end position="109"/>
    </location>
</feature>
<dbReference type="PANTHER" id="PTHR14464:SF4">
    <property type="entry name" value="EXONUCLEASE V"/>
    <property type="match status" value="1"/>
</dbReference>
<dbReference type="PANTHER" id="PTHR14464">
    <property type="entry name" value="EXONUCLEASE V"/>
    <property type="match status" value="1"/>
</dbReference>
<dbReference type="GO" id="GO:0045145">
    <property type="term" value="F:single-stranded DNA 5'-3' DNA exonuclease activity"/>
    <property type="evidence" value="ECO:0007669"/>
    <property type="project" value="InterPro"/>
</dbReference>
<evidence type="ECO:0000256" key="1">
    <source>
        <dbReference type="ARBA" id="ARBA00009797"/>
    </source>
</evidence>
<keyword evidence="3" id="KW-0540">Nuclease</keyword>
<dbReference type="Pfam" id="PF09810">
    <property type="entry name" value="Exo5"/>
    <property type="match status" value="3"/>
</dbReference>
<keyword evidence="3" id="KW-0269">Exonuclease</keyword>
<dbReference type="InterPro" id="IPR019190">
    <property type="entry name" value="EXOV"/>
</dbReference>
<dbReference type="Proteomes" id="UP000283530">
    <property type="component" value="Unassembled WGS sequence"/>
</dbReference>
<name>A0A443PXV5_9MAGN</name>
<proteinExistence type="inferred from homology"/>
<dbReference type="InterPro" id="IPR011604">
    <property type="entry name" value="PDDEXK-like_dom_sf"/>
</dbReference>
<evidence type="ECO:0000313" key="3">
    <source>
        <dbReference type="EMBL" id="RWR95596.1"/>
    </source>
</evidence>
<dbReference type="AlphaFoldDB" id="A0A443PXV5"/>
<accession>A0A443PXV5</accession>
<evidence type="ECO:0000256" key="2">
    <source>
        <dbReference type="SAM" id="MobiDB-lite"/>
    </source>
</evidence>
<dbReference type="EMBL" id="QPKB01000011">
    <property type="protein sequence ID" value="RWR95596.1"/>
    <property type="molecule type" value="Genomic_DNA"/>
</dbReference>
<gene>
    <name evidence="3" type="ORF">CKAN_02494800</name>
</gene>